<gene>
    <name evidence="1" type="ORF">J4573_12590</name>
</gene>
<comment type="caution">
    <text evidence="1">The sequence shown here is derived from an EMBL/GenBank/DDBJ whole genome shotgun (WGS) entry which is preliminary data.</text>
</comment>
<organism evidence="1 2">
    <name type="scientific">Actinomadura barringtoniae</name>
    <dbReference type="NCBI Taxonomy" id="1427535"/>
    <lineage>
        <taxon>Bacteria</taxon>
        <taxon>Bacillati</taxon>
        <taxon>Actinomycetota</taxon>
        <taxon>Actinomycetes</taxon>
        <taxon>Streptosporangiales</taxon>
        <taxon>Thermomonosporaceae</taxon>
        <taxon>Actinomadura</taxon>
    </lineage>
</organism>
<proteinExistence type="predicted"/>
<sequence>MRSGELPTGLGLLIKAKGQESKTNLTFDRAQCSHILSGGETRTFVVPGKNTLRPGNYLLSPFAPPRFTAISRGITNNNRIELPLESAGPTANGALPTLTVLSG</sequence>
<dbReference type="Proteomes" id="UP000669179">
    <property type="component" value="Unassembled WGS sequence"/>
</dbReference>
<keyword evidence="2" id="KW-1185">Reference proteome</keyword>
<evidence type="ECO:0000313" key="2">
    <source>
        <dbReference type="Proteomes" id="UP000669179"/>
    </source>
</evidence>
<dbReference type="RefSeq" id="WP_208255566.1">
    <property type="nucleotide sequence ID" value="NZ_JAGEOJ010000004.1"/>
</dbReference>
<reference evidence="1" key="1">
    <citation type="submission" date="2021-03" db="EMBL/GenBank/DDBJ databases">
        <authorList>
            <person name="Kanchanasin P."/>
            <person name="Saeng-In P."/>
            <person name="Phongsopitanun W."/>
            <person name="Yuki M."/>
            <person name="Kudo T."/>
            <person name="Ohkuma M."/>
            <person name="Tanasupawat S."/>
        </authorList>
    </citation>
    <scope>NUCLEOTIDE SEQUENCE</scope>
    <source>
        <strain evidence="1">GKU 128</strain>
    </source>
</reference>
<protein>
    <submittedName>
        <fullName evidence="1">Uncharacterized protein</fullName>
    </submittedName>
</protein>
<dbReference type="EMBL" id="JAGEOJ010000004">
    <property type="protein sequence ID" value="MBO2447934.1"/>
    <property type="molecule type" value="Genomic_DNA"/>
</dbReference>
<evidence type="ECO:0000313" key="1">
    <source>
        <dbReference type="EMBL" id="MBO2447934.1"/>
    </source>
</evidence>
<name>A0A939PEW5_9ACTN</name>
<accession>A0A939PEW5</accession>
<dbReference type="AlphaFoldDB" id="A0A939PEW5"/>